<feature type="active site" description="Proton donor/acceptor" evidence="7">
    <location>
        <position position="131"/>
    </location>
</feature>
<dbReference type="PANTHER" id="PTHR36699:SF1">
    <property type="entry name" value="L,D-TRANSPEPTIDASE YAFK-RELATED"/>
    <property type="match status" value="1"/>
</dbReference>
<proteinExistence type="inferred from homology"/>
<keyword evidence="10" id="KW-1185">Reference proteome</keyword>
<evidence type="ECO:0000256" key="5">
    <source>
        <dbReference type="ARBA" id="ARBA00022984"/>
    </source>
</evidence>
<keyword evidence="3" id="KW-0808">Transferase</keyword>
<comment type="caution">
    <text evidence="9">The sequence shown here is derived from an EMBL/GenBank/DDBJ whole genome shotgun (WGS) entry which is preliminary data.</text>
</comment>
<keyword evidence="4 7" id="KW-0133">Cell shape</keyword>
<evidence type="ECO:0000313" key="9">
    <source>
        <dbReference type="EMBL" id="GGF55911.1"/>
    </source>
</evidence>
<name>A0ABQ1VD00_9RHOB</name>
<organism evidence="9 10">
    <name type="scientific">Paracoccus acridae</name>
    <dbReference type="NCBI Taxonomy" id="1795310"/>
    <lineage>
        <taxon>Bacteria</taxon>
        <taxon>Pseudomonadati</taxon>
        <taxon>Pseudomonadota</taxon>
        <taxon>Alphaproteobacteria</taxon>
        <taxon>Rhodobacterales</taxon>
        <taxon>Paracoccaceae</taxon>
        <taxon>Paracoccus</taxon>
    </lineage>
</organism>
<dbReference type="Proteomes" id="UP000640509">
    <property type="component" value="Unassembled WGS sequence"/>
</dbReference>
<dbReference type="Pfam" id="PF03734">
    <property type="entry name" value="YkuD"/>
    <property type="match status" value="1"/>
</dbReference>
<feature type="domain" description="L,D-TPase catalytic" evidence="8">
    <location>
        <begin position="41"/>
        <end position="175"/>
    </location>
</feature>
<dbReference type="InterPro" id="IPR005490">
    <property type="entry name" value="LD_TPept_cat_dom"/>
</dbReference>
<protein>
    <recommendedName>
        <fullName evidence="8">L,D-TPase catalytic domain-containing protein</fullName>
    </recommendedName>
</protein>
<dbReference type="PANTHER" id="PTHR36699">
    <property type="entry name" value="LD-TRANSPEPTIDASE"/>
    <property type="match status" value="1"/>
</dbReference>
<evidence type="ECO:0000256" key="6">
    <source>
        <dbReference type="ARBA" id="ARBA00023316"/>
    </source>
</evidence>
<evidence type="ECO:0000256" key="4">
    <source>
        <dbReference type="ARBA" id="ARBA00022960"/>
    </source>
</evidence>
<sequence length="176" mass="19208">MSEAVMFKPTRRAVAFSLLAFVAACGKPESKFKAYNGPAVTQVVVNKGARKMYLLHGTTVLKSYDVGLGNVPVGHKQFEGDGKTPEGIYYIDRFNPRSRYHLSVGVSYPNERDTALAAALGRHAGGDIFIHGRGPDGNRFAPKNRDWTAGCIAVKDEEIEEVYAMLRPGVPIVINP</sequence>
<gene>
    <name evidence="9" type="ORF">GCM10011402_04820</name>
</gene>
<feature type="active site" description="Nucleophile" evidence="7">
    <location>
        <position position="151"/>
    </location>
</feature>
<dbReference type="SUPFAM" id="SSF141523">
    <property type="entry name" value="L,D-transpeptidase catalytic domain-like"/>
    <property type="match status" value="1"/>
</dbReference>
<dbReference type="Gene3D" id="2.40.440.10">
    <property type="entry name" value="L,D-transpeptidase catalytic domain-like"/>
    <property type="match status" value="1"/>
</dbReference>
<evidence type="ECO:0000313" key="10">
    <source>
        <dbReference type="Proteomes" id="UP000640509"/>
    </source>
</evidence>
<evidence type="ECO:0000256" key="7">
    <source>
        <dbReference type="PROSITE-ProRule" id="PRU01373"/>
    </source>
</evidence>
<evidence type="ECO:0000259" key="8">
    <source>
        <dbReference type="PROSITE" id="PS52029"/>
    </source>
</evidence>
<keyword evidence="6 7" id="KW-0961">Cell wall biogenesis/degradation</keyword>
<comment type="similarity">
    <text evidence="2">Belongs to the YkuD family.</text>
</comment>
<evidence type="ECO:0000256" key="3">
    <source>
        <dbReference type="ARBA" id="ARBA00022679"/>
    </source>
</evidence>
<keyword evidence="5 7" id="KW-0573">Peptidoglycan synthesis</keyword>
<dbReference type="InterPro" id="IPR038063">
    <property type="entry name" value="Transpep_catalytic_dom"/>
</dbReference>
<dbReference type="CDD" id="cd16913">
    <property type="entry name" value="YkuD_like"/>
    <property type="match status" value="1"/>
</dbReference>
<evidence type="ECO:0000256" key="2">
    <source>
        <dbReference type="ARBA" id="ARBA00005992"/>
    </source>
</evidence>
<dbReference type="PROSITE" id="PS52029">
    <property type="entry name" value="LD_TPASE"/>
    <property type="match status" value="1"/>
</dbReference>
<evidence type="ECO:0000256" key="1">
    <source>
        <dbReference type="ARBA" id="ARBA00004752"/>
    </source>
</evidence>
<reference evidence="10" key="1">
    <citation type="journal article" date="2019" name="Int. J. Syst. Evol. Microbiol.">
        <title>The Global Catalogue of Microorganisms (GCM) 10K type strain sequencing project: providing services to taxonomists for standard genome sequencing and annotation.</title>
        <authorList>
            <consortium name="The Broad Institute Genomics Platform"/>
            <consortium name="The Broad Institute Genome Sequencing Center for Infectious Disease"/>
            <person name="Wu L."/>
            <person name="Ma J."/>
        </authorList>
    </citation>
    <scope>NUCLEOTIDE SEQUENCE [LARGE SCALE GENOMIC DNA]</scope>
    <source>
        <strain evidence="10">CGMCC 1.15419</strain>
    </source>
</reference>
<comment type="pathway">
    <text evidence="1 7">Cell wall biogenesis; peptidoglycan biosynthesis.</text>
</comment>
<dbReference type="EMBL" id="BMIV01000001">
    <property type="protein sequence ID" value="GGF55911.1"/>
    <property type="molecule type" value="Genomic_DNA"/>
</dbReference>
<accession>A0ABQ1VD00</accession>